<gene>
    <name evidence="2" type="ORF">JKP34_17465</name>
</gene>
<sequence>MKRKLLFSLLLATVLFTYQSVAQINTPMPSPKAKTESTVGLTDISISYFRPSVKGRAIFGEGNDYLQPYGQLWRAGANSGSVLSLSTDVKIAGKEVKAGDYLIFMTPGKDMWEFKLYTDLSLGGNVAGYDDSKEALSVSVEPKKLAEPVESLTYMISDISEDNTMANIHFMWENTSVKVPVEVSFDDIVMADIEAKTKVNPRNLLAAANYYLTADKDLEQALKWINAYLAEGNNSQQFWNVHTKAQILAKMGKTKEAKEVAKKSMELAKASPNGDFGYVKRNEDLIKSL</sequence>
<dbReference type="Pfam" id="PF11138">
    <property type="entry name" value="DUF2911"/>
    <property type="match status" value="1"/>
</dbReference>
<evidence type="ECO:0000313" key="3">
    <source>
        <dbReference type="Proteomes" id="UP000642920"/>
    </source>
</evidence>
<feature type="signal peptide" evidence="1">
    <location>
        <begin position="1"/>
        <end position="22"/>
    </location>
</feature>
<feature type="chain" id="PRO_5036791385" evidence="1">
    <location>
        <begin position="23"/>
        <end position="289"/>
    </location>
</feature>
<dbReference type="Proteomes" id="UP000642920">
    <property type="component" value="Unassembled WGS sequence"/>
</dbReference>
<organism evidence="2 3">
    <name type="scientific">Marivirga atlantica</name>
    <dbReference type="NCBI Taxonomy" id="1548457"/>
    <lineage>
        <taxon>Bacteria</taxon>
        <taxon>Pseudomonadati</taxon>
        <taxon>Bacteroidota</taxon>
        <taxon>Cytophagia</taxon>
        <taxon>Cytophagales</taxon>
        <taxon>Marivirgaceae</taxon>
        <taxon>Marivirga</taxon>
    </lineage>
</organism>
<name>A0A937DII6_9BACT</name>
<accession>A0A937DII6</accession>
<comment type="caution">
    <text evidence="2">The sequence shown here is derived from an EMBL/GenBank/DDBJ whole genome shotgun (WGS) entry which is preliminary data.</text>
</comment>
<dbReference type="Gene3D" id="1.25.40.10">
    <property type="entry name" value="Tetratricopeptide repeat domain"/>
    <property type="match status" value="1"/>
</dbReference>
<proteinExistence type="predicted"/>
<evidence type="ECO:0000313" key="2">
    <source>
        <dbReference type="EMBL" id="MBL0767058.1"/>
    </source>
</evidence>
<dbReference type="SUPFAM" id="SSF81901">
    <property type="entry name" value="HCP-like"/>
    <property type="match status" value="1"/>
</dbReference>
<dbReference type="InterPro" id="IPR021314">
    <property type="entry name" value="DUF2911"/>
</dbReference>
<keyword evidence="3" id="KW-1185">Reference proteome</keyword>
<protein>
    <submittedName>
        <fullName evidence="2">DUF2911 domain-containing protein</fullName>
    </submittedName>
</protein>
<keyword evidence="1" id="KW-0732">Signal</keyword>
<reference evidence="2" key="1">
    <citation type="submission" date="2021-01" db="EMBL/GenBank/DDBJ databases">
        <title>Marivirga sp. nov., isolated from intertidal surface sediments.</title>
        <authorList>
            <person name="Zhang M."/>
        </authorList>
    </citation>
    <scope>NUCLEOTIDE SEQUENCE</scope>
    <source>
        <strain evidence="2">SM1354</strain>
    </source>
</reference>
<dbReference type="InterPro" id="IPR011990">
    <property type="entry name" value="TPR-like_helical_dom_sf"/>
</dbReference>
<dbReference type="EMBL" id="JAERQG010000006">
    <property type="protein sequence ID" value="MBL0767058.1"/>
    <property type="molecule type" value="Genomic_DNA"/>
</dbReference>
<evidence type="ECO:0000256" key="1">
    <source>
        <dbReference type="SAM" id="SignalP"/>
    </source>
</evidence>
<dbReference type="AlphaFoldDB" id="A0A937DII6"/>
<dbReference type="RefSeq" id="WP_201924363.1">
    <property type="nucleotide sequence ID" value="NZ_JAERQG010000006.1"/>
</dbReference>